<dbReference type="EMBL" id="GBXM01070296">
    <property type="protein sequence ID" value="JAH38281.1"/>
    <property type="molecule type" value="Transcribed_RNA"/>
</dbReference>
<sequence length="80" mass="8821">MLHLLGVNASVKCVKYKSIFSSFYLVTHTSPKVQFGKHGSSTPGSHRVARDRYRLDFSNTGAKTTLLKTVAMPEPIPSLN</sequence>
<proteinExistence type="predicted"/>
<dbReference type="AlphaFoldDB" id="A0A0E9SAJ7"/>
<reference evidence="1" key="1">
    <citation type="submission" date="2014-11" db="EMBL/GenBank/DDBJ databases">
        <authorList>
            <person name="Amaro Gonzalez C."/>
        </authorList>
    </citation>
    <scope>NUCLEOTIDE SEQUENCE</scope>
</reference>
<reference evidence="1" key="2">
    <citation type="journal article" date="2015" name="Fish Shellfish Immunol.">
        <title>Early steps in the European eel (Anguilla anguilla)-Vibrio vulnificus interaction in the gills: Role of the RtxA13 toxin.</title>
        <authorList>
            <person name="Callol A."/>
            <person name="Pajuelo D."/>
            <person name="Ebbesson L."/>
            <person name="Teles M."/>
            <person name="MacKenzie S."/>
            <person name="Amaro C."/>
        </authorList>
    </citation>
    <scope>NUCLEOTIDE SEQUENCE</scope>
</reference>
<organism evidence="1">
    <name type="scientific">Anguilla anguilla</name>
    <name type="common">European freshwater eel</name>
    <name type="synonym">Muraena anguilla</name>
    <dbReference type="NCBI Taxonomy" id="7936"/>
    <lineage>
        <taxon>Eukaryota</taxon>
        <taxon>Metazoa</taxon>
        <taxon>Chordata</taxon>
        <taxon>Craniata</taxon>
        <taxon>Vertebrata</taxon>
        <taxon>Euteleostomi</taxon>
        <taxon>Actinopterygii</taxon>
        <taxon>Neopterygii</taxon>
        <taxon>Teleostei</taxon>
        <taxon>Anguilliformes</taxon>
        <taxon>Anguillidae</taxon>
        <taxon>Anguilla</taxon>
    </lineage>
</organism>
<name>A0A0E9SAJ7_ANGAN</name>
<evidence type="ECO:0000313" key="1">
    <source>
        <dbReference type="EMBL" id="JAH38281.1"/>
    </source>
</evidence>
<protein>
    <submittedName>
        <fullName evidence="1">Uncharacterized protein</fullName>
    </submittedName>
</protein>
<accession>A0A0E9SAJ7</accession>